<dbReference type="EMBL" id="VSSQ01143952">
    <property type="protein sequence ID" value="MPN63890.1"/>
    <property type="molecule type" value="Genomic_DNA"/>
</dbReference>
<name>A0A645JLA7_9ZZZZ</name>
<keyword evidence="1" id="KW-0472">Membrane</keyword>
<organism evidence="2">
    <name type="scientific">bioreactor metagenome</name>
    <dbReference type="NCBI Taxonomy" id="1076179"/>
    <lineage>
        <taxon>unclassified sequences</taxon>
        <taxon>metagenomes</taxon>
        <taxon>ecological metagenomes</taxon>
    </lineage>
</organism>
<evidence type="ECO:0000313" key="2">
    <source>
        <dbReference type="EMBL" id="MPN63890.1"/>
    </source>
</evidence>
<proteinExistence type="predicted"/>
<keyword evidence="1" id="KW-1133">Transmembrane helix</keyword>
<dbReference type="AlphaFoldDB" id="A0A645JLA7"/>
<accession>A0A645JLA7</accession>
<comment type="caution">
    <text evidence="2">The sequence shown here is derived from an EMBL/GenBank/DDBJ whole genome shotgun (WGS) entry which is preliminary data.</text>
</comment>
<sequence>MPFTREIPCFIARPLLALTCASYPSGISINIPVGTKALSIGFNSMDSSTYACKSTPAEPFVSNAGKLKGLFLIILTFIFLSQYFIYYFIYTFMFV</sequence>
<gene>
    <name evidence="2" type="ORF">SDC9_211657</name>
</gene>
<evidence type="ECO:0000256" key="1">
    <source>
        <dbReference type="SAM" id="Phobius"/>
    </source>
</evidence>
<keyword evidence="1" id="KW-0812">Transmembrane</keyword>
<protein>
    <submittedName>
        <fullName evidence="2">Uncharacterized protein</fullName>
    </submittedName>
</protein>
<feature type="transmembrane region" description="Helical" evidence="1">
    <location>
        <begin position="70"/>
        <end position="89"/>
    </location>
</feature>
<reference evidence="2" key="1">
    <citation type="submission" date="2019-08" db="EMBL/GenBank/DDBJ databases">
        <authorList>
            <person name="Kucharzyk K."/>
            <person name="Murdoch R.W."/>
            <person name="Higgins S."/>
            <person name="Loffler F."/>
        </authorList>
    </citation>
    <scope>NUCLEOTIDE SEQUENCE</scope>
</reference>